<gene>
    <name evidence="2" type="ORF">QR680_010395</name>
</gene>
<proteinExistence type="predicted"/>
<evidence type="ECO:0000313" key="3">
    <source>
        <dbReference type="Proteomes" id="UP001175271"/>
    </source>
</evidence>
<dbReference type="EMBL" id="JAUCMV010000001">
    <property type="protein sequence ID" value="KAK0427727.1"/>
    <property type="molecule type" value="Genomic_DNA"/>
</dbReference>
<accession>A0AA39MB52</accession>
<dbReference type="Proteomes" id="UP001175271">
    <property type="component" value="Unassembled WGS sequence"/>
</dbReference>
<keyword evidence="3" id="KW-1185">Reference proteome</keyword>
<evidence type="ECO:0000256" key="1">
    <source>
        <dbReference type="SAM" id="SignalP"/>
    </source>
</evidence>
<name>A0AA39MB52_9BILA</name>
<comment type="caution">
    <text evidence="2">The sequence shown here is derived from an EMBL/GenBank/DDBJ whole genome shotgun (WGS) entry which is preliminary data.</text>
</comment>
<dbReference type="AlphaFoldDB" id="A0AA39MB52"/>
<evidence type="ECO:0000313" key="2">
    <source>
        <dbReference type="EMBL" id="KAK0427727.1"/>
    </source>
</evidence>
<keyword evidence="1" id="KW-0732">Signal</keyword>
<sequence>MFKLMSVVAIALLLVRSNGNSLDQQVAAAVDSLVSGNSGSASNSYVTSNTYNPQNNYPPAYAVPYISYGNSWPYYNGNNNGNGPYNDIYNWNYNMPIPALSQPYVNNGNCYYIFNTAMVYDMSTYAERIATPSEQSIMNQCYSNPYAYVPCLCASC</sequence>
<reference evidence="2" key="1">
    <citation type="submission" date="2023-06" db="EMBL/GenBank/DDBJ databases">
        <title>Genomic analysis of the entomopathogenic nematode Steinernema hermaphroditum.</title>
        <authorList>
            <person name="Schwarz E.M."/>
            <person name="Heppert J.K."/>
            <person name="Baniya A."/>
            <person name="Schwartz H.T."/>
            <person name="Tan C.-H."/>
            <person name="Antoshechkin I."/>
            <person name="Sternberg P.W."/>
            <person name="Goodrich-Blair H."/>
            <person name="Dillman A.R."/>
        </authorList>
    </citation>
    <scope>NUCLEOTIDE SEQUENCE</scope>
    <source>
        <strain evidence="2">PS9179</strain>
        <tissue evidence="2">Whole animal</tissue>
    </source>
</reference>
<feature type="chain" id="PRO_5041244630" evidence="1">
    <location>
        <begin position="20"/>
        <end position="156"/>
    </location>
</feature>
<organism evidence="2 3">
    <name type="scientific">Steinernema hermaphroditum</name>
    <dbReference type="NCBI Taxonomy" id="289476"/>
    <lineage>
        <taxon>Eukaryota</taxon>
        <taxon>Metazoa</taxon>
        <taxon>Ecdysozoa</taxon>
        <taxon>Nematoda</taxon>
        <taxon>Chromadorea</taxon>
        <taxon>Rhabditida</taxon>
        <taxon>Tylenchina</taxon>
        <taxon>Panagrolaimomorpha</taxon>
        <taxon>Strongyloidoidea</taxon>
        <taxon>Steinernematidae</taxon>
        <taxon>Steinernema</taxon>
    </lineage>
</organism>
<feature type="signal peptide" evidence="1">
    <location>
        <begin position="1"/>
        <end position="19"/>
    </location>
</feature>
<protein>
    <submittedName>
        <fullName evidence="2">Uncharacterized protein</fullName>
    </submittedName>
</protein>